<comment type="caution">
    <text evidence="3">Lacks conserved residue(s) required for the propagation of feature annotation.</text>
</comment>
<keyword evidence="6" id="KW-1185">Reference proteome</keyword>
<dbReference type="SMART" id="SM00130">
    <property type="entry name" value="KR"/>
    <property type="match status" value="1"/>
</dbReference>
<keyword evidence="1 3" id="KW-0420">Kringle</keyword>
<protein>
    <recommendedName>
        <fullName evidence="4">Kringle domain-containing protein</fullName>
    </recommendedName>
</protein>
<dbReference type="AlphaFoldDB" id="A0A8B6HD81"/>
<proteinExistence type="predicted"/>
<evidence type="ECO:0000313" key="5">
    <source>
        <dbReference type="EMBL" id="VDI77262.1"/>
    </source>
</evidence>
<evidence type="ECO:0000256" key="3">
    <source>
        <dbReference type="PROSITE-ProRule" id="PRU00121"/>
    </source>
</evidence>
<evidence type="ECO:0000256" key="2">
    <source>
        <dbReference type="ARBA" id="ARBA00023157"/>
    </source>
</evidence>
<dbReference type="InterPro" id="IPR013806">
    <property type="entry name" value="Kringle-like"/>
</dbReference>
<evidence type="ECO:0000313" key="6">
    <source>
        <dbReference type="Proteomes" id="UP000596742"/>
    </source>
</evidence>
<evidence type="ECO:0000259" key="4">
    <source>
        <dbReference type="PROSITE" id="PS50070"/>
    </source>
</evidence>
<dbReference type="EMBL" id="UYJE01009828">
    <property type="protein sequence ID" value="VDI77262.1"/>
    <property type="molecule type" value="Genomic_DNA"/>
</dbReference>
<comment type="caution">
    <text evidence="5">The sequence shown here is derived from an EMBL/GenBank/DDBJ whole genome shotgun (WGS) entry which is preliminary data.</text>
</comment>
<keyword evidence="2" id="KW-1015">Disulfide bond</keyword>
<dbReference type="Gene3D" id="2.40.20.10">
    <property type="entry name" value="Plasminogen Kringle 4"/>
    <property type="match status" value="1"/>
</dbReference>
<gene>
    <name evidence="5" type="ORF">MGAL_10B008544</name>
</gene>
<sequence length="82" mass="9554">NGECADIYPENWHDVYTGNRNTTVTGKLCRKWSDVNRNSYGPGNYCRSPRSDPVSTGPWCYIKEPPWWELCFVPRCSEYILC</sequence>
<name>A0A8B6HD81_MYTGA</name>
<dbReference type="PROSITE" id="PS50070">
    <property type="entry name" value="KRINGLE_2"/>
    <property type="match status" value="1"/>
</dbReference>
<accession>A0A8B6HD81</accession>
<dbReference type="InterPro" id="IPR038178">
    <property type="entry name" value="Kringle_sf"/>
</dbReference>
<dbReference type="InterPro" id="IPR000001">
    <property type="entry name" value="Kringle"/>
</dbReference>
<feature type="non-terminal residue" evidence="5">
    <location>
        <position position="1"/>
    </location>
</feature>
<feature type="domain" description="Kringle" evidence="4">
    <location>
        <begin position="16"/>
        <end position="76"/>
    </location>
</feature>
<dbReference type="SUPFAM" id="SSF57440">
    <property type="entry name" value="Kringle-like"/>
    <property type="match status" value="1"/>
</dbReference>
<evidence type="ECO:0000256" key="1">
    <source>
        <dbReference type="ARBA" id="ARBA00022572"/>
    </source>
</evidence>
<organism evidence="5 6">
    <name type="scientific">Mytilus galloprovincialis</name>
    <name type="common">Mediterranean mussel</name>
    <dbReference type="NCBI Taxonomy" id="29158"/>
    <lineage>
        <taxon>Eukaryota</taxon>
        <taxon>Metazoa</taxon>
        <taxon>Spiralia</taxon>
        <taxon>Lophotrochozoa</taxon>
        <taxon>Mollusca</taxon>
        <taxon>Bivalvia</taxon>
        <taxon>Autobranchia</taxon>
        <taxon>Pteriomorphia</taxon>
        <taxon>Mytilida</taxon>
        <taxon>Mytiloidea</taxon>
        <taxon>Mytilidae</taxon>
        <taxon>Mytilinae</taxon>
        <taxon>Mytilus</taxon>
    </lineage>
</organism>
<dbReference type="Proteomes" id="UP000596742">
    <property type="component" value="Unassembled WGS sequence"/>
</dbReference>
<reference evidence="5" key="1">
    <citation type="submission" date="2018-11" db="EMBL/GenBank/DDBJ databases">
        <authorList>
            <person name="Alioto T."/>
            <person name="Alioto T."/>
        </authorList>
    </citation>
    <scope>NUCLEOTIDE SEQUENCE</scope>
</reference>
<dbReference type="OrthoDB" id="5917794at2759"/>